<dbReference type="RefSeq" id="WP_087462349.1">
    <property type="nucleotide sequence ID" value="NZ_CP021425.1"/>
</dbReference>
<keyword evidence="6" id="KW-1185">Reference proteome</keyword>
<dbReference type="KEGG" id="ome:OLMES_3415"/>
<feature type="compositionally biased region" description="Polar residues" evidence="4">
    <location>
        <begin position="137"/>
        <end position="148"/>
    </location>
</feature>
<dbReference type="SUPFAM" id="SSF140566">
    <property type="entry name" value="FlgN-like"/>
    <property type="match status" value="1"/>
</dbReference>
<dbReference type="EMBL" id="CP021425">
    <property type="protein sequence ID" value="ARU57453.1"/>
    <property type="molecule type" value="Genomic_DNA"/>
</dbReference>
<dbReference type="Proteomes" id="UP000196027">
    <property type="component" value="Chromosome"/>
</dbReference>
<dbReference type="OrthoDB" id="5734604at2"/>
<dbReference type="Gene3D" id="1.20.58.300">
    <property type="entry name" value="FlgN-like"/>
    <property type="match status" value="1"/>
</dbReference>
<dbReference type="InterPro" id="IPR036679">
    <property type="entry name" value="FlgN-like_sf"/>
</dbReference>
<name>A0A1Y0IDJ2_9GAMM</name>
<evidence type="ECO:0000313" key="6">
    <source>
        <dbReference type="Proteomes" id="UP000196027"/>
    </source>
</evidence>
<comment type="function">
    <text evidence="1">Required for the efficient initiation of filament assembly.</text>
</comment>
<keyword evidence="3" id="KW-1005">Bacterial flagellum biogenesis</keyword>
<evidence type="ECO:0000256" key="2">
    <source>
        <dbReference type="ARBA" id="ARBA00007703"/>
    </source>
</evidence>
<accession>A0A1Y0IDJ2</accession>
<protein>
    <submittedName>
        <fullName evidence="5">FlgN family protein</fullName>
    </submittedName>
</protein>
<organism evidence="5 6">
    <name type="scientific">Oleiphilus messinensis</name>
    <dbReference type="NCBI Taxonomy" id="141451"/>
    <lineage>
        <taxon>Bacteria</taxon>
        <taxon>Pseudomonadati</taxon>
        <taxon>Pseudomonadota</taxon>
        <taxon>Gammaproteobacteria</taxon>
        <taxon>Oceanospirillales</taxon>
        <taxon>Oleiphilaceae</taxon>
        <taxon>Oleiphilus</taxon>
    </lineage>
</organism>
<dbReference type="Pfam" id="PF05130">
    <property type="entry name" value="FlgN"/>
    <property type="match status" value="1"/>
</dbReference>
<reference evidence="5 6" key="1">
    <citation type="submission" date="2017-05" db="EMBL/GenBank/DDBJ databases">
        <title>Genomic insights into alkan degradation activity of Oleiphilus messinensis.</title>
        <authorList>
            <person name="Kozyavkin S.A."/>
            <person name="Slesarev A.I."/>
            <person name="Golyshin P.N."/>
            <person name="Korzhenkov A."/>
            <person name="Golyshina O.N."/>
            <person name="Toshchakov S.V."/>
        </authorList>
    </citation>
    <scope>NUCLEOTIDE SEQUENCE [LARGE SCALE GENOMIC DNA]</scope>
    <source>
        <strain evidence="5 6">ME102</strain>
    </source>
</reference>
<gene>
    <name evidence="5" type="ORF">OLMES_3415</name>
</gene>
<dbReference type="AlphaFoldDB" id="A0A1Y0IDJ2"/>
<feature type="region of interest" description="Disordered" evidence="4">
    <location>
        <begin position="137"/>
        <end position="158"/>
    </location>
</feature>
<evidence type="ECO:0000256" key="4">
    <source>
        <dbReference type="SAM" id="MobiDB-lite"/>
    </source>
</evidence>
<sequence length="158" mass="17941">MTLSIDALSQYLRNDVQNLSTLETILIEEQDALRSRNIQSLQDVVKRKTDTLSLIEASSKAKTKLFEKLNTPITPKRMAALIRASRRKDLIDLWEDAEQRMQNCKHINQVNGKVMEHSRRRVAKLMDIFRGQSQQSGIYTAQGKQQHSGAGGYTLAKA</sequence>
<evidence type="ECO:0000256" key="1">
    <source>
        <dbReference type="ARBA" id="ARBA00002397"/>
    </source>
</evidence>
<proteinExistence type="inferred from homology"/>
<dbReference type="GO" id="GO:0044780">
    <property type="term" value="P:bacterial-type flagellum assembly"/>
    <property type="evidence" value="ECO:0007669"/>
    <property type="project" value="InterPro"/>
</dbReference>
<dbReference type="InterPro" id="IPR007809">
    <property type="entry name" value="FlgN-like"/>
</dbReference>
<evidence type="ECO:0000256" key="3">
    <source>
        <dbReference type="ARBA" id="ARBA00022795"/>
    </source>
</evidence>
<evidence type="ECO:0000313" key="5">
    <source>
        <dbReference type="EMBL" id="ARU57453.1"/>
    </source>
</evidence>
<comment type="similarity">
    <text evidence="2">Belongs to the FlgN family.</text>
</comment>